<keyword evidence="4" id="KW-0238">DNA-binding</keyword>
<dbReference type="GO" id="GO:0000981">
    <property type="term" value="F:DNA-binding transcription factor activity, RNA polymerase II-specific"/>
    <property type="evidence" value="ECO:0007669"/>
    <property type="project" value="InterPro"/>
</dbReference>
<comment type="similarity">
    <text evidence="8">Belongs to the xlnR/xlr1 family.</text>
</comment>
<dbReference type="PANTHER" id="PTHR47663:SF1">
    <property type="entry name" value="XYLANOLYTIC TRANSCRIPTIONAL ACTIVATOR XLNR-RELATED"/>
    <property type="match status" value="1"/>
</dbReference>
<evidence type="ECO:0000256" key="4">
    <source>
        <dbReference type="ARBA" id="ARBA00023125"/>
    </source>
</evidence>
<dbReference type="GO" id="GO:0003677">
    <property type="term" value="F:DNA binding"/>
    <property type="evidence" value="ECO:0007669"/>
    <property type="project" value="UniProtKB-KW"/>
</dbReference>
<feature type="region of interest" description="Disordered" evidence="9">
    <location>
        <begin position="213"/>
        <end position="311"/>
    </location>
</feature>
<reference evidence="12" key="1">
    <citation type="submission" date="2014-03" db="EMBL/GenBank/DDBJ databases">
        <authorList>
            <person name="Casaregola S."/>
        </authorList>
    </citation>
    <scope>NUCLEOTIDE SEQUENCE [LARGE SCALE GENOMIC DNA]</scope>
    <source>
        <strain evidence="12">CLIB 918</strain>
    </source>
</reference>
<dbReference type="PANTHER" id="PTHR47663">
    <property type="entry name" value="XYLANOLYTIC TRANSCRIPTIONAL ACTIVATOR XLNR-RELATED"/>
    <property type="match status" value="1"/>
</dbReference>
<evidence type="ECO:0000256" key="10">
    <source>
        <dbReference type="SAM" id="Phobius"/>
    </source>
</evidence>
<name>A0A0J9XF84_GEOCN</name>
<dbReference type="InterPro" id="IPR051439">
    <property type="entry name" value="XlnR/Xlr1"/>
</dbReference>
<keyword evidence="3" id="KW-0805">Transcription regulation</keyword>
<feature type="compositionally biased region" description="Polar residues" evidence="9">
    <location>
        <begin position="294"/>
        <end position="303"/>
    </location>
</feature>
<dbReference type="SMART" id="SM00906">
    <property type="entry name" value="Fungal_trans"/>
    <property type="match status" value="1"/>
</dbReference>
<dbReference type="EMBL" id="CCBN010000013">
    <property type="protein sequence ID" value="CDO55918.1"/>
    <property type="molecule type" value="Genomic_DNA"/>
</dbReference>
<accession>A0A0J9XF84</accession>
<evidence type="ECO:0000313" key="13">
    <source>
        <dbReference type="Proteomes" id="UP000242525"/>
    </source>
</evidence>
<evidence type="ECO:0000256" key="9">
    <source>
        <dbReference type="SAM" id="MobiDB-lite"/>
    </source>
</evidence>
<dbReference type="InterPro" id="IPR001138">
    <property type="entry name" value="Zn2Cys6_DnaBD"/>
</dbReference>
<feature type="transmembrane region" description="Helical" evidence="10">
    <location>
        <begin position="790"/>
        <end position="812"/>
    </location>
</feature>
<keyword evidence="10" id="KW-0472">Membrane</keyword>
<evidence type="ECO:0000256" key="7">
    <source>
        <dbReference type="ARBA" id="ARBA00023242"/>
    </source>
</evidence>
<feature type="domain" description="Zn(2)-C6 fungal-type" evidence="11">
    <location>
        <begin position="115"/>
        <end position="144"/>
    </location>
</feature>
<evidence type="ECO:0000259" key="11">
    <source>
        <dbReference type="PROSITE" id="PS50048"/>
    </source>
</evidence>
<dbReference type="AlphaFoldDB" id="A0A0J9XF84"/>
<evidence type="ECO:0000256" key="6">
    <source>
        <dbReference type="ARBA" id="ARBA00023163"/>
    </source>
</evidence>
<proteinExistence type="inferred from homology"/>
<sequence>MTEPSLFSHQITSPYSSAPSSASLCASSSFSSSPSALSALNTIIRNDPDSIPTNSNPTAGATTNAIVDASTTPPVPNDAATQTLTADAASKKRASTTSVKTGGSGGPPRKRTTRACDQCNQLRTKCDGRNPCAHCTEFSLECGYLRVPLKRGKASKTYIESTKEKKAALAAAMAVATAAKNNGEPIPPEVMMLLSKQKNNKFVASLTKTDGIKAQKDGTAGEKSTRKASNPALHDSTSKSLGLNGKHPATTDKDFHETSNTHLITPLFPSKHTNSSGNNNGAKTTALGHDTNDNGDTGSTSDSQRQDEFGIDPHGITFEDVVSPNTSWLLNLVSSSLDTHPTKPTFPETKLDDQSPPVFTNRPFSDSMVIGSTTNTHTTSHASVNVLTTDFRYQSTQSHAMLHNQSPGHSPHQHQPPSQHNQSEGVDPESSTRFPILNTIKHMLGRLPMPFIEHLLESYFSYSTHLLAHIVRKSSILSPTNPRKSSPALIFSCLLVAAHYSDNPLMSGSPSARENVIRRLTDLTISNLTTAHQVTPAAIIDDVIAYIHLGTMVSASEYKGLSLRFWSTAWALSKELKLGTECPDLPEEAREERRRTWWLLYIVDRHLGLCYNRPLAILDSESTSLYRPVDDAIWLSDQELTPAELDPTRIQGLCHHVTGQGLFGYFLPLMTILGSLLELHHLQQNPILPHDEINKIMRASIKSHLDQYVNSLKNWNTVPCANIYENAWRDYAYQISHVMHILSLISWDPLDLLNSIDDTLLNSPEFGEATLHAISAANHTRRILTMDADLMLMPFFFGIYLLQSSFVLLFLVDRVETKVAQDVVVACETVVHAHEVCVVTLNTEYQRNFRRVMRSTINILNMYRDSAVISGSGGNDDDASLGIPHGASDSPHLSPPLGMADLANTQFFEAQKTREKDLARKRRNDVLGLYRWSSGGHGLAV</sequence>
<feature type="region of interest" description="Disordered" evidence="9">
    <location>
        <begin position="1"/>
        <end position="36"/>
    </location>
</feature>
<comment type="caution">
    <text evidence="12">The sequence shown here is derived from an EMBL/GenBank/DDBJ whole genome shotgun (WGS) entry which is preliminary data.</text>
</comment>
<dbReference type="OrthoDB" id="5365785at2759"/>
<keyword evidence="2" id="KW-0862">Zinc</keyword>
<feature type="compositionally biased region" description="Low complexity" evidence="9">
    <location>
        <begin position="13"/>
        <end position="36"/>
    </location>
</feature>
<keyword evidence="10" id="KW-1133">Transmembrane helix</keyword>
<dbReference type="Pfam" id="PF00172">
    <property type="entry name" value="Zn_clus"/>
    <property type="match status" value="1"/>
</dbReference>
<dbReference type="CDD" id="cd12148">
    <property type="entry name" value="fungal_TF_MHR"/>
    <property type="match status" value="1"/>
</dbReference>
<dbReference type="PROSITE" id="PS50048">
    <property type="entry name" value="ZN2_CY6_FUNGAL_2"/>
    <property type="match status" value="1"/>
</dbReference>
<feature type="compositionally biased region" description="Low complexity" evidence="9">
    <location>
        <begin position="403"/>
        <end position="423"/>
    </location>
</feature>
<organism evidence="12 13">
    <name type="scientific">Geotrichum candidum</name>
    <name type="common">Oospora lactis</name>
    <name type="synonym">Dipodascus geotrichum</name>
    <dbReference type="NCBI Taxonomy" id="1173061"/>
    <lineage>
        <taxon>Eukaryota</taxon>
        <taxon>Fungi</taxon>
        <taxon>Dikarya</taxon>
        <taxon>Ascomycota</taxon>
        <taxon>Saccharomycotina</taxon>
        <taxon>Dipodascomycetes</taxon>
        <taxon>Dipodascales</taxon>
        <taxon>Dipodascaceae</taxon>
        <taxon>Geotrichum</taxon>
    </lineage>
</organism>
<dbReference type="InterPro" id="IPR036864">
    <property type="entry name" value="Zn2-C6_fun-type_DNA-bd_sf"/>
</dbReference>
<protein>
    <recommendedName>
        <fullName evidence="11">Zn(2)-C6 fungal-type domain-containing protein</fullName>
    </recommendedName>
</protein>
<feature type="compositionally biased region" description="Polar residues" evidence="9">
    <location>
        <begin position="271"/>
        <end position="283"/>
    </location>
</feature>
<dbReference type="GO" id="GO:0006351">
    <property type="term" value="P:DNA-templated transcription"/>
    <property type="evidence" value="ECO:0007669"/>
    <property type="project" value="InterPro"/>
</dbReference>
<dbReference type="Gene3D" id="4.10.240.10">
    <property type="entry name" value="Zn(2)-C6 fungal-type DNA-binding domain"/>
    <property type="match status" value="1"/>
</dbReference>
<evidence type="ECO:0000256" key="8">
    <source>
        <dbReference type="ARBA" id="ARBA00037990"/>
    </source>
</evidence>
<keyword evidence="1" id="KW-0479">Metal-binding</keyword>
<evidence type="ECO:0000256" key="3">
    <source>
        <dbReference type="ARBA" id="ARBA00023015"/>
    </source>
</evidence>
<dbReference type="STRING" id="1173061.A0A0J9XF84"/>
<evidence type="ECO:0000256" key="1">
    <source>
        <dbReference type="ARBA" id="ARBA00022723"/>
    </source>
</evidence>
<dbReference type="SUPFAM" id="SSF57701">
    <property type="entry name" value="Zn2/Cys6 DNA-binding domain"/>
    <property type="match status" value="1"/>
</dbReference>
<keyword evidence="10" id="KW-0812">Transmembrane</keyword>
<gene>
    <name evidence="12" type="ORF">BN980_GECA13s00208g</name>
</gene>
<evidence type="ECO:0000256" key="5">
    <source>
        <dbReference type="ARBA" id="ARBA00023159"/>
    </source>
</evidence>
<dbReference type="GO" id="GO:0008270">
    <property type="term" value="F:zinc ion binding"/>
    <property type="evidence" value="ECO:0007669"/>
    <property type="project" value="InterPro"/>
</dbReference>
<dbReference type="CDD" id="cd00067">
    <property type="entry name" value="GAL4"/>
    <property type="match status" value="1"/>
</dbReference>
<dbReference type="InterPro" id="IPR007219">
    <property type="entry name" value="XnlR_reg_dom"/>
</dbReference>
<evidence type="ECO:0000313" key="12">
    <source>
        <dbReference type="EMBL" id="CDO55918.1"/>
    </source>
</evidence>
<feature type="region of interest" description="Disordered" evidence="9">
    <location>
        <begin position="85"/>
        <end position="113"/>
    </location>
</feature>
<keyword evidence="7" id="KW-0539">Nucleus</keyword>
<keyword evidence="5" id="KW-0010">Activator</keyword>
<evidence type="ECO:0000256" key="2">
    <source>
        <dbReference type="ARBA" id="ARBA00022833"/>
    </source>
</evidence>
<dbReference type="Proteomes" id="UP000242525">
    <property type="component" value="Unassembled WGS sequence"/>
</dbReference>
<feature type="region of interest" description="Disordered" evidence="9">
    <location>
        <begin position="400"/>
        <end position="432"/>
    </location>
</feature>
<feature type="compositionally biased region" description="Polar residues" evidence="9">
    <location>
        <begin position="1"/>
        <end position="12"/>
    </location>
</feature>
<dbReference type="SMART" id="SM00066">
    <property type="entry name" value="GAL4"/>
    <property type="match status" value="1"/>
</dbReference>
<keyword evidence="6" id="KW-0804">Transcription</keyword>
<feature type="compositionally biased region" description="Basic and acidic residues" evidence="9">
    <location>
        <begin position="213"/>
        <end position="225"/>
    </location>
</feature>
<feature type="compositionally biased region" description="Basic and acidic residues" evidence="9">
    <location>
        <begin position="249"/>
        <end position="259"/>
    </location>
</feature>
<keyword evidence="13" id="KW-1185">Reference proteome</keyword>
<dbReference type="Pfam" id="PF04082">
    <property type="entry name" value="Fungal_trans"/>
    <property type="match status" value="1"/>
</dbReference>